<gene>
    <name evidence="2" type="ORF">A4X09_0g6727</name>
</gene>
<name>A0A8X7N4V1_9BASI</name>
<keyword evidence="1" id="KW-0812">Transmembrane</keyword>
<keyword evidence="3" id="KW-1185">Reference proteome</keyword>
<evidence type="ECO:0000256" key="1">
    <source>
        <dbReference type="SAM" id="Phobius"/>
    </source>
</evidence>
<dbReference type="Proteomes" id="UP000078113">
    <property type="component" value="Unassembled WGS sequence"/>
</dbReference>
<evidence type="ECO:0000313" key="2">
    <source>
        <dbReference type="EMBL" id="KAE8265187.1"/>
    </source>
</evidence>
<dbReference type="AlphaFoldDB" id="A0A8X7N4V1"/>
<keyword evidence="1" id="KW-1133">Transmembrane helix</keyword>
<sequence length="199" mass="21924">MRPRRPVVAATIIPTYASVGAARRAATSDTNESRRHPISGSIRRAAKERRLDYTIASSFDSTPSDCNHVSLRQARPLPRHLLNVWSVVATLVLHVNFQSLDGNAVRIVNERVYHLRAITPQPPPSCSTKSPFTSLLLLTVAPYPTISPLFTSAVLAVFVFVDIPVHMERVLSDLWNATISATTVIGAMAYNQRGRDAQK</sequence>
<protein>
    <submittedName>
        <fullName evidence="2">Uncharacterized protein</fullName>
    </submittedName>
</protein>
<dbReference type="EMBL" id="LWDG02000470">
    <property type="protein sequence ID" value="KAE8265187.1"/>
    <property type="molecule type" value="Genomic_DNA"/>
</dbReference>
<keyword evidence="1" id="KW-0472">Membrane</keyword>
<evidence type="ECO:0000313" key="3">
    <source>
        <dbReference type="Proteomes" id="UP000078113"/>
    </source>
</evidence>
<accession>A0A8X7N4V1</accession>
<comment type="caution">
    <text evidence="2">The sequence shown here is derived from an EMBL/GenBank/DDBJ whole genome shotgun (WGS) entry which is preliminary data.</text>
</comment>
<feature type="transmembrane region" description="Helical" evidence="1">
    <location>
        <begin position="135"/>
        <end position="161"/>
    </location>
</feature>
<proteinExistence type="predicted"/>
<organism evidence="2 3">
    <name type="scientific">Tilletia walkeri</name>
    <dbReference type="NCBI Taxonomy" id="117179"/>
    <lineage>
        <taxon>Eukaryota</taxon>
        <taxon>Fungi</taxon>
        <taxon>Dikarya</taxon>
        <taxon>Basidiomycota</taxon>
        <taxon>Ustilaginomycotina</taxon>
        <taxon>Exobasidiomycetes</taxon>
        <taxon>Tilletiales</taxon>
        <taxon>Tilletiaceae</taxon>
        <taxon>Tilletia</taxon>
    </lineage>
</organism>
<reference evidence="2" key="1">
    <citation type="submission" date="2016-04" db="EMBL/GenBank/DDBJ databases">
        <authorList>
            <person name="Nguyen H.D."/>
            <person name="Samba Siva P."/>
            <person name="Cullis J."/>
            <person name="Levesque C.A."/>
            <person name="Hambleton S."/>
        </authorList>
    </citation>
    <scope>NUCLEOTIDE SEQUENCE</scope>
    <source>
        <strain evidence="2">DAOMC 236422</strain>
    </source>
</reference>
<reference evidence="2" key="2">
    <citation type="journal article" date="2019" name="IMA Fungus">
        <title>Genome sequencing and comparison of five Tilletia species to identify candidate genes for the detection of regulated species infecting wheat.</title>
        <authorList>
            <person name="Nguyen H.D.T."/>
            <person name="Sultana T."/>
            <person name="Kesanakurti P."/>
            <person name="Hambleton S."/>
        </authorList>
    </citation>
    <scope>NUCLEOTIDE SEQUENCE</scope>
    <source>
        <strain evidence="2">DAOMC 236422</strain>
    </source>
</reference>